<name>C6BPI4_RALP1</name>
<reference evidence="1" key="1">
    <citation type="submission" date="2009-06" db="EMBL/GenBank/DDBJ databases">
        <title>Complete sequence plasmid 1 of Ralstonia pickettii 12D.</title>
        <authorList>
            <consortium name="US DOE Joint Genome Institute"/>
            <person name="Lucas S."/>
            <person name="Copeland A."/>
            <person name="Lapidus A."/>
            <person name="Glavina del Rio T."/>
            <person name="Dalin E."/>
            <person name="Tice H."/>
            <person name="Bruce D."/>
            <person name="Goodwin L."/>
            <person name="Pitluck S."/>
            <person name="Sims D."/>
            <person name="Meincke L."/>
            <person name="Brettin T."/>
            <person name="Detter J.C."/>
            <person name="Han C."/>
            <person name="Larimer F."/>
            <person name="Land M."/>
            <person name="Hauser L."/>
            <person name="Kyrpides N."/>
            <person name="Ovchinnikova G."/>
            <person name="Marsh T."/>
            <person name="Richardson P."/>
        </authorList>
    </citation>
    <scope>NUCLEOTIDE SEQUENCE [LARGE SCALE GENOMIC DNA]</scope>
    <source>
        <strain evidence="1">12D</strain>
        <plasmid>12D</plasmid>
        <plasmid evidence="1">pRp12D01</plasmid>
    </source>
</reference>
<geneLocation type="plasmid" evidence="1">
    <name>pRp12D01</name>
</geneLocation>
<accession>C6BPI4</accession>
<dbReference type="KEGG" id="rpf:Rpic12D_4874"/>
<keyword evidence="1" id="KW-0614">Plasmid</keyword>
<organism evidence="1">
    <name type="scientific">Ralstonia pickettii (strain 12D)</name>
    <dbReference type="NCBI Taxonomy" id="428406"/>
    <lineage>
        <taxon>Bacteria</taxon>
        <taxon>Pseudomonadati</taxon>
        <taxon>Pseudomonadota</taxon>
        <taxon>Betaproteobacteria</taxon>
        <taxon>Burkholderiales</taxon>
        <taxon>Burkholderiaceae</taxon>
        <taxon>Ralstonia</taxon>
    </lineage>
</organism>
<sequence>MLTEELKAAVYDAVMKAAEAVGPDVVIKALCPNHLADFRRHAESSLVGVASSMPGTSGFTMACFEAEKVPVGSCLYSRPVMDAGEVDENSVDSLLDSVPEVAVAERLVRESDGTASKQVEAAFRAIAMTALSRTPSAENIRQQALRDAKRVIEALAGSKWVTLEAAGECADAIDKLAPQASEAKAGEEIFVCVPNSDAIKLVLEPSGTASPRFAVNLPAHAVEPPREFRMIPVTERLPIYDETAKVIGFTKDHDYGGVQFHHMKVAEFYEYNPDDGEPGSDLARKVTHWMSEPWPMASDAGPGQAARSQHAAVLQIIHEEAGRTLSSDDFDLCKRIAKRVAALGSRAGNPSPAVDWRFLANEWADVATNGLQWLRNIVENASQPAQALANMETCVKSVMKLQEGLPETAHLEHLSSEVIKAIPKQTTITLRQTEALLGFFGGFDSEVAIARYMDGLIAWGVDYPEQGGLFLGPTAVDDALAMHGRQPTPMPQVALN</sequence>
<protein>
    <submittedName>
        <fullName evidence="1">Uncharacterized protein</fullName>
    </submittedName>
</protein>
<dbReference type="EMBL" id="CP001646">
    <property type="protein sequence ID" value="ACS66108.1"/>
    <property type="molecule type" value="Genomic_DNA"/>
</dbReference>
<evidence type="ECO:0000313" key="1">
    <source>
        <dbReference type="EMBL" id="ACS66108.1"/>
    </source>
</evidence>
<proteinExistence type="predicted"/>
<gene>
    <name evidence="1" type="ordered locus">Rpic12D_4874</name>
</gene>
<dbReference type="AlphaFoldDB" id="C6BPI4"/>
<dbReference type="HOGENOM" id="CLU_549640_0_0_4"/>